<sequence length="363" mass="38210">MKPYTDEPGPADGGGETPVRAAGPPGAGATEPLADRLAAAVASVDAPDVVFAASVRGRRTLRGGGTADAPAADRRELRYEIGSASKTFAGLLLARLAASGHAPLGHPVDAALFPDRPPGRAPVTLHHLITHTSGLPGLPRDLYLRALPRRNTNPYAGYDARRVVEAFARARPRRPGTRWRYSNFGVAVLGHALAARTATPWDDLLREHVLDPLGLSGTTLRPGAEGGRDATGHAKDGTTPLPPLDIAGFAAAGAVRATPHDLLTFLEAHLEPNGPLAGALRDVRRPVLSHGRGEHHQTHTLTWFQQSTPRGPAYFHCGATPGQQAFIGFCPATGLALAAVSTRRYRPADPFSAEALTLLYEGP</sequence>
<accession>A0ABW8CX94</accession>
<dbReference type="InterPro" id="IPR050491">
    <property type="entry name" value="AmpC-like"/>
</dbReference>
<comment type="caution">
    <text evidence="3">The sequence shown here is derived from an EMBL/GenBank/DDBJ whole genome shotgun (WGS) entry which is preliminary data.</text>
</comment>
<gene>
    <name evidence="3" type="ORF">ACIGW0_22675</name>
</gene>
<organism evidence="3 4">
    <name type="scientific">Streptomyces bikiniensis</name>
    <dbReference type="NCBI Taxonomy" id="1896"/>
    <lineage>
        <taxon>Bacteria</taxon>
        <taxon>Bacillati</taxon>
        <taxon>Actinomycetota</taxon>
        <taxon>Actinomycetes</taxon>
        <taxon>Kitasatosporales</taxon>
        <taxon>Streptomycetaceae</taxon>
        <taxon>Streptomyces</taxon>
    </lineage>
</organism>
<proteinExistence type="predicted"/>
<dbReference type="EMBL" id="JBITYT010000010">
    <property type="protein sequence ID" value="MFI9122177.1"/>
    <property type="molecule type" value="Genomic_DNA"/>
</dbReference>
<feature type="region of interest" description="Disordered" evidence="1">
    <location>
        <begin position="1"/>
        <end position="31"/>
    </location>
</feature>
<dbReference type="PANTHER" id="PTHR46825">
    <property type="entry name" value="D-ALANYL-D-ALANINE-CARBOXYPEPTIDASE/ENDOPEPTIDASE AMPH"/>
    <property type="match status" value="1"/>
</dbReference>
<evidence type="ECO:0000313" key="3">
    <source>
        <dbReference type="EMBL" id="MFI9122177.1"/>
    </source>
</evidence>
<keyword evidence="4" id="KW-1185">Reference proteome</keyword>
<evidence type="ECO:0000313" key="4">
    <source>
        <dbReference type="Proteomes" id="UP001614391"/>
    </source>
</evidence>
<dbReference type="Pfam" id="PF00144">
    <property type="entry name" value="Beta-lactamase"/>
    <property type="match status" value="1"/>
</dbReference>
<dbReference type="PANTHER" id="PTHR46825:SF7">
    <property type="entry name" value="D-ALANYL-D-ALANINE CARBOXYPEPTIDASE"/>
    <property type="match status" value="1"/>
</dbReference>
<protein>
    <submittedName>
        <fullName evidence="3">Serine hydrolase domain-containing protein</fullName>
        <ecNumber evidence="3">3.-.-.-</ecNumber>
    </submittedName>
</protein>
<dbReference type="Gene3D" id="3.40.710.10">
    <property type="entry name" value="DD-peptidase/beta-lactamase superfamily"/>
    <property type="match status" value="1"/>
</dbReference>
<feature type="region of interest" description="Disordered" evidence="1">
    <location>
        <begin position="216"/>
        <end position="239"/>
    </location>
</feature>
<evidence type="ECO:0000259" key="2">
    <source>
        <dbReference type="Pfam" id="PF00144"/>
    </source>
</evidence>
<dbReference type="EC" id="3.-.-.-" evidence="3"/>
<name>A0ABW8CX94_STRBI</name>
<evidence type="ECO:0000256" key="1">
    <source>
        <dbReference type="SAM" id="MobiDB-lite"/>
    </source>
</evidence>
<feature type="compositionally biased region" description="Basic and acidic residues" evidence="1">
    <location>
        <begin position="226"/>
        <end position="236"/>
    </location>
</feature>
<dbReference type="InterPro" id="IPR001466">
    <property type="entry name" value="Beta-lactam-related"/>
</dbReference>
<reference evidence="3 4" key="1">
    <citation type="submission" date="2024-10" db="EMBL/GenBank/DDBJ databases">
        <title>The Natural Products Discovery Center: Release of the First 8490 Sequenced Strains for Exploring Actinobacteria Biosynthetic Diversity.</title>
        <authorList>
            <person name="Kalkreuter E."/>
            <person name="Kautsar S.A."/>
            <person name="Yang D."/>
            <person name="Bader C.D."/>
            <person name="Teijaro C.N."/>
            <person name="Fluegel L."/>
            <person name="Davis C.M."/>
            <person name="Simpson J.R."/>
            <person name="Lauterbach L."/>
            <person name="Steele A.D."/>
            <person name="Gui C."/>
            <person name="Meng S."/>
            <person name="Li G."/>
            <person name="Viehrig K."/>
            <person name="Ye F."/>
            <person name="Su P."/>
            <person name="Kiefer A.F."/>
            <person name="Nichols A."/>
            <person name="Cepeda A.J."/>
            <person name="Yan W."/>
            <person name="Fan B."/>
            <person name="Jiang Y."/>
            <person name="Adhikari A."/>
            <person name="Zheng C.-J."/>
            <person name="Schuster L."/>
            <person name="Cowan T.M."/>
            <person name="Smanski M.J."/>
            <person name="Chevrette M.G."/>
            <person name="De Carvalho L.P.S."/>
            <person name="Shen B."/>
        </authorList>
    </citation>
    <scope>NUCLEOTIDE SEQUENCE [LARGE SCALE GENOMIC DNA]</scope>
    <source>
        <strain evidence="3 4">NPDC053346</strain>
    </source>
</reference>
<feature type="domain" description="Beta-lactamase-related" evidence="2">
    <location>
        <begin position="36"/>
        <end position="356"/>
    </location>
</feature>
<dbReference type="InterPro" id="IPR012338">
    <property type="entry name" value="Beta-lactam/transpept-like"/>
</dbReference>
<dbReference type="GO" id="GO:0016787">
    <property type="term" value="F:hydrolase activity"/>
    <property type="evidence" value="ECO:0007669"/>
    <property type="project" value="UniProtKB-KW"/>
</dbReference>
<dbReference type="Proteomes" id="UP001614391">
    <property type="component" value="Unassembled WGS sequence"/>
</dbReference>
<keyword evidence="3" id="KW-0378">Hydrolase</keyword>
<dbReference type="SUPFAM" id="SSF56601">
    <property type="entry name" value="beta-lactamase/transpeptidase-like"/>
    <property type="match status" value="1"/>
</dbReference>
<dbReference type="RefSeq" id="WP_399617638.1">
    <property type="nucleotide sequence ID" value="NZ_JBITYT010000010.1"/>
</dbReference>